<reference evidence="2" key="1">
    <citation type="submission" date="2017-02" db="UniProtKB">
        <authorList>
            <consortium name="WormBaseParasite"/>
        </authorList>
    </citation>
    <scope>IDENTIFICATION</scope>
</reference>
<keyword evidence="1" id="KW-1185">Reference proteome</keyword>
<evidence type="ECO:0000313" key="1">
    <source>
        <dbReference type="Proteomes" id="UP000036681"/>
    </source>
</evidence>
<dbReference type="SUPFAM" id="SSF52058">
    <property type="entry name" value="L domain-like"/>
    <property type="match status" value="1"/>
</dbReference>
<dbReference type="InterPro" id="IPR032675">
    <property type="entry name" value="LRR_dom_sf"/>
</dbReference>
<accession>A0A0M3IWQ1</accession>
<proteinExistence type="predicted"/>
<sequence length="88" mass="10476">LQSIFRNKIHELSTSDLLNHNKLISFDISFNNFKKIDPQLFDTLLETLAIYDMNGLHRLPEPRAFRHLRHLRNLYVNVFSGILKKKKE</sequence>
<dbReference type="AlphaFoldDB" id="A0A0M3IWQ1"/>
<dbReference type="WBParaSite" id="ALUE_0002317901-mRNA-1">
    <property type="protein sequence ID" value="ALUE_0002317901-mRNA-1"/>
    <property type="gene ID" value="ALUE_0002317901"/>
</dbReference>
<protein>
    <submittedName>
        <fullName evidence="2">Toll-like receptor 7</fullName>
    </submittedName>
</protein>
<dbReference type="Gene3D" id="3.80.10.10">
    <property type="entry name" value="Ribonuclease Inhibitor"/>
    <property type="match status" value="1"/>
</dbReference>
<dbReference type="Proteomes" id="UP000036681">
    <property type="component" value="Unplaced"/>
</dbReference>
<evidence type="ECO:0000313" key="2">
    <source>
        <dbReference type="WBParaSite" id="ALUE_0002317901-mRNA-1"/>
    </source>
</evidence>
<organism evidence="1 2">
    <name type="scientific">Ascaris lumbricoides</name>
    <name type="common">Giant roundworm</name>
    <dbReference type="NCBI Taxonomy" id="6252"/>
    <lineage>
        <taxon>Eukaryota</taxon>
        <taxon>Metazoa</taxon>
        <taxon>Ecdysozoa</taxon>
        <taxon>Nematoda</taxon>
        <taxon>Chromadorea</taxon>
        <taxon>Rhabditida</taxon>
        <taxon>Spirurina</taxon>
        <taxon>Ascaridomorpha</taxon>
        <taxon>Ascaridoidea</taxon>
        <taxon>Ascarididae</taxon>
        <taxon>Ascaris</taxon>
    </lineage>
</organism>
<name>A0A0M3IWQ1_ASCLU</name>